<feature type="region of interest" description="Disordered" evidence="1">
    <location>
        <begin position="24"/>
        <end position="46"/>
    </location>
</feature>
<evidence type="ECO:0000313" key="2">
    <source>
        <dbReference type="EMBL" id="MBD0415138.1"/>
    </source>
</evidence>
<proteinExistence type="predicted"/>
<protein>
    <submittedName>
        <fullName evidence="2">Uncharacterized protein</fullName>
    </submittedName>
</protein>
<sequence>MAACATFIDPLGYDSYPADHHVNGITARSAGGRRGPARRLRDRGRA</sequence>
<evidence type="ECO:0000313" key="3">
    <source>
        <dbReference type="Proteomes" id="UP000643405"/>
    </source>
</evidence>
<gene>
    <name evidence="2" type="ORF">ICI42_10780</name>
</gene>
<dbReference type="AlphaFoldDB" id="A0A8J6U1Z8"/>
<feature type="compositionally biased region" description="Basic residues" evidence="1">
    <location>
        <begin position="35"/>
        <end position="46"/>
    </location>
</feature>
<comment type="caution">
    <text evidence="2">The sequence shown here is derived from an EMBL/GenBank/DDBJ whole genome shotgun (WGS) entry which is preliminary data.</text>
</comment>
<name>A0A8J6U1Z8_9HYPH</name>
<organism evidence="2 3">
    <name type="scientific">Oryzicola mucosus</name>
    <dbReference type="NCBI Taxonomy" id="2767425"/>
    <lineage>
        <taxon>Bacteria</taxon>
        <taxon>Pseudomonadati</taxon>
        <taxon>Pseudomonadota</taxon>
        <taxon>Alphaproteobacteria</taxon>
        <taxon>Hyphomicrobiales</taxon>
        <taxon>Phyllobacteriaceae</taxon>
        <taxon>Oryzicola</taxon>
    </lineage>
</organism>
<dbReference type="Proteomes" id="UP000643405">
    <property type="component" value="Unassembled WGS sequence"/>
</dbReference>
<keyword evidence="3" id="KW-1185">Reference proteome</keyword>
<dbReference type="RefSeq" id="WP_188164580.1">
    <property type="nucleotide sequence ID" value="NZ_JACVVX010000003.1"/>
</dbReference>
<dbReference type="EMBL" id="JACVVX010000003">
    <property type="protein sequence ID" value="MBD0415138.1"/>
    <property type="molecule type" value="Genomic_DNA"/>
</dbReference>
<reference evidence="2" key="1">
    <citation type="submission" date="2020-09" db="EMBL/GenBank/DDBJ databases">
        <title>Genome seq and assembly of Tianweitania sp.</title>
        <authorList>
            <person name="Chhetri G."/>
        </authorList>
    </citation>
    <scope>NUCLEOTIDE SEQUENCE</scope>
    <source>
        <strain evidence="2">Rool2</strain>
    </source>
</reference>
<accession>A0A8J6U1Z8</accession>
<evidence type="ECO:0000256" key="1">
    <source>
        <dbReference type="SAM" id="MobiDB-lite"/>
    </source>
</evidence>